<feature type="compositionally biased region" description="Polar residues" evidence="1">
    <location>
        <begin position="70"/>
        <end position="79"/>
    </location>
</feature>
<accession>A0A815ZCZ4</accession>
<keyword evidence="3" id="KW-1185">Reference proteome</keyword>
<protein>
    <submittedName>
        <fullName evidence="2">Uncharacterized protein</fullName>
    </submittedName>
</protein>
<feature type="compositionally biased region" description="Low complexity" evidence="1">
    <location>
        <begin position="90"/>
        <end position="104"/>
    </location>
</feature>
<comment type="caution">
    <text evidence="2">The sequence shown here is derived from an EMBL/GenBank/DDBJ whole genome shotgun (WGS) entry which is preliminary data.</text>
</comment>
<dbReference type="EMBL" id="CAJNOR010006034">
    <property type="protein sequence ID" value="CAF1583419.1"/>
    <property type="molecule type" value="Genomic_DNA"/>
</dbReference>
<organism evidence="2 3">
    <name type="scientific">Adineta ricciae</name>
    <name type="common">Rotifer</name>
    <dbReference type="NCBI Taxonomy" id="249248"/>
    <lineage>
        <taxon>Eukaryota</taxon>
        <taxon>Metazoa</taxon>
        <taxon>Spiralia</taxon>
        <taxon>Gnathifera</taxon>
        <taxon>Rotifera</taxon>
        <taxon>Eurotatoria</taxon>
        <taxon>Bdelloidea</taxon>
        <taxon>Adinetida</taxon>
        <taxon>Adinetidae</taxon>
        <taxon>Adineta</taxon>
    </lineage>
</organism>
<dbReference type="AlphaFoldDB" id="A0A815ZCZ4"/>
<feature type="region of interest" description="Disordered" evidence="1">
    <location>
        <begin position="68"/>
        <end position="112"/>
    </location>
</feature>
<name>A0A815ZCZ4_ADIRI</name>
<gene>
    <name evidence="2" type="ORF">XAT740_LOCUS45767</name>
</gene>
<evidence type="ECO:0000313" key="2">
    <source>
        <dbReference type="EMBL" id="CAF1583419.1"/>
    </source>
</evidence>
<dbReference type="Proteomes" id="UP000663828">
    <property type="component" value="Unassembled WGS sequence"/>
</dbReference>
<proteinExistence type="predicted"/>
<evidence type="ECO:0000313" key="3">
    <source>
        <dbReference type="Proteomes" id="UP000663828"/>
    </source>
</evidence>
<evidence type="ECO:0000256" key="1">
    <source>
        <dbReference type="SAM" id="MobiDB-lite"/>
    </source>
</evidence>
<reference evidence="2" key="1">
    <citation type="submission" date="2021-02" db="EMBL/GenBank/DDBJ databases">
        <authorList>
            <person name="Nowell W R."/>
        </authorList>
    </citation>
    <scope>NUCLEOTIDE SEQUENCE</scope>
</reference>
<sequence length="228" mass="24609">MSTSDPSSGKSIMSSLIEATPASIAEQIRQIFSSNIIKPNSSAEETISPPLVPKTLINVLSDNLKIERTVPSQMTNNIKDSPKDYAGHHNQSQQQQQQQNTQSSFSYTKSEPVSVTPPAFSYTPSSVSNIGSFAGPNFSSYNPTTSPLPLNSSLKPTTPVTIPNFASQPSTYFYPVPTQCVYQPSLNSTAANTAAAIFQAYSQFNVQPSGAPSIVNPQMTTQQQQIRK</sequence>